<keyword evidence="5 8" id="KW-0812">Transmembrane</keyword>
<keyword evidence="7 8" id="KW-0472">Membrane</keyword>
<organism evidence="9 10">
    <name type="scientific">Paenibacillus rhizovicinus</name>
    <dbReference type="NCBI Taxonomy" id="2704463"/>
    <lineage>
        <taxon>Bacteria</taxon>
        <taxon>Bacillati</taxon>
        <taxon>Bacillota</taxon>
        <taxon>Bacilli</taxon>
        <taxon>Bacillales</taxon>
        <taxon>Paenibacillaceae</taxon>
        <taxon>Paenibacillus</taxon>
    </lineage>
</organism>
<evidence type="ECO:0000256" key="3">
    <source>
        <dbReference type="ARBA" id="ARBA00022448"/>
    </source>
</evidence>
<sequence length="359" mass="40964">MDRSWQVALTYFISNLGLIFFLYPGDIIACTEDGHWIPILLGFIVQIIVLHLYTTGLGYIGKKDIISLCLGIGKGMPFLILLPMAVYLLMVCIIAVRTLSEIMTIVFLSSTPLWAIMLLFLAISTYIAFQGITSILRTSVLLSFINVPVILFFFSASFQNVDWRYVFPLISDASFLTAPSFLTSFFVCAGGFLFLGFVQPYVAYRKKFIMIAALALLPFLVFSVYIPLMTFGKATASTFYFPFIISLDTISITWVMFDRITIFLLLSLTSFLMILMSISIWSTMRVVNQSFPFVKPLYLLLAIPLFVFIVCLAIPNWKDIEKIFWWSTYLRFYILLTVPLSTYFLGMRMKRRSSYGAID</sequence>
<accession>A0A6C0P4Y4</accession>
<comment type="similarity">
    <text evidence="2">Belongs to the amino acid-polyamine-organocation (APC) superfamily. Spore germination protein (SGP) (TC 2.A.3.9) family.</text>
</comment>
<name>A0A6C0P4Y4_9BACL</name>
<proteinExistence type="inferred from homology"/>
<dbReference type="GO" id="GO:0016020">
    <property type="term" value="C:membrane"/>
    <property type="evidence" value="ECO:0007669"/>
    <property type="project" value="UniProtKB-SubCell"/>
</dbReference>
<feature type="transmembrane region" description="Helical" evidence="8">
    <location>
        <begin position="264"/>
        <end position="284"/>
    </location>
</feature>
<dbReference type="PANTHER" id="PTHR34975">
    <property type="entry name" value="SPORE GERMINATION PROTEIN A2"/>
    <property type="match status" value="1"/>
</dbReference>
<dbReference type="GO" id="GO:0009847">
    <property type="term" value="P:spore germination"/>
    <property type="evidence" value="ECO:0007669"/>
    <property type="project" value="InterPro"/>
</dbReference>
<feature type="transmembrane region" description="Helical" evidence="8">
    <location>
        <begin position="178"/>
        <end position="196"/>
    </location>
</feature>
<feature type="transmembrane region" description="Helical" evidence="8">
    <location>
        <begin position="208"/>
        <end position="227"/>
    </location>
</feature>
<feature type="transmembrane region" description="Helical" evidence="8">
    <location>
        <begin position="296"/>
        <end position="317"/>
    </location>
</feature>
<evidence type="ECO:0000256" key="1">
    <source>
        <dbReference type="ARBA" id="ARBA00004141"/>
    </source>
</evidence>
<dbReference type="AlphaFoldDB" id="A0A6C0P4Y4"/>
<comment type="subcellular location">
    <subcellularLocation>
        <location evidence="1">Membrane</location>
        <topology evidence="1">Multi-pass membrane protein</topology>
    </subcellularLocation>
</comment>
<dbReference type="InterPro" id="IPR004761">
    <property type="entry name" value="Spore_GerAB"/>
</dbReference>
<evidence type="ECO:0000313" key="9">
    <source>
        <dbReference type="EMBL" id="QHW33604.1"/>
    </source>
</evidence>
<dbReference type="PANTHER" id="PTHR34975:SF2">
    <property type="entry name" value="SPORE GERMINATION PROTEIN A2"/>
    <property type="match status" value="1"/>
</dbReference>
<evidence type="ECO:0000256" key="6">
    <source>
        <dbReference type="ARBA" id="ARBA00022989"/>
    </source>
</evidence>
<feature type="transmembrane region" description="Helical" evidence="8">
    <location>
        <begin position="102"/>
        <end position="128"/>
    </location>
</feature>
<feature type="transmembrane region" description="Helical" evidence="8">
    <location>
        <begin position="75"/>
        <end position="96"/>
    </location>
</feature>
<dbReference type="KEGG" id="prz:GZH47_24270"/>
<feature type="transmembrane region" description="Helical" evidence="8">
    <location>
        <begin position="140"/>
        <end position="158"/>
    </location>
</feature>
<evidence type="ECO:0000256" key="4">
    <source>
        <dbReference type="ARBA" id="ARBA00022544"/>
    </source>
</evidence>
<keyword evidence="3" id="KW-0813">Transport</keyword>
<dbReference type="Proteomes" id="UP000479114">
    <property type="component" value="Chromosome"/>
</dbReference>
<evidence type="ECO:0000256" key="8">
    <source>
        <dbReference type="SAM" id="Phobius"/>
    </source>
</evidence>
<evidence type="ECO:0000256" key="2">
    <source>
        <dbReference type="ARBA" id="ARBA00007998"/>
    </source>
</evidence>
<evidence type="ECO:0000256" key="7">
    <source>
        <dbReference type="ARBA" id="ARBA00023136"/>
    </source>
</evidence>
<feature type="transmembrane region" description="Helical" evidence="8">
    <location>
        <begin position="7"/>
        <end position="23"/>
    </location>
</feature>
<keyword evidence="10" id="KW-1185">Reference proteome</keyword>
<protein>
    <submittedName>
        <fullName evidence="9">GerAB/ArcD/ProY family transporter</fullName>
    </submittedName>
</protein>
<dbReference type="EMBL" id="CP048286">
    <property type="protein sequence ID" value="QHW33604.1"/>
    <property type="molecule type" value="Genomic_DNA"/>
</dbReference>
<evidence type="ECO:0000313" key="10">
    <source>
        <dbReference type="Proteomes" id="UP000479114"/>
    </source>
</evidence>
<feature type="transmembrane region" description="Helical" evidence="8">
    <location>
        <begin position="329"/>
        <end position="346"/>
    </location>
</feature>
<reference evidence="9 10" key="1">
    <citation type="submission" date="2020-02" db="EMBL/GenBank/DDBJ databases">
        <title>Paenibacillus sp. nov., isolated from rhizosphere soil of tomato.</title>
        <authorList>
            <person name="Weon H.-Y."/>
            <person name="Lee S.A."/>
        </authorList>
    </citation>
    <scope>NUCLEOTIDE SEQUENCE [LARGE SCALE GENOMIC DNA]</scope>
    <source>
        <strain evidence="9 10">14171R-81</strain>
    </source>
</reference>
<feature type="transmembrane region" description="Helical" evidence="8">
    <location>
        <begin position="35"/>
        <end position="54"/>
    </location>
</feature>
<dbReference type="Pfam" id="PF03845">
    <property type="entry name" value="Spore_permease"/>
    <property type="match status" value="1"/>
</dbReference>
<keyword evidence="6 8" id="KW-1133">Transmembrane helix</keyword>
<gene>
    <name evidence="9" type="ORF">GZH47_24270</name>
</gene>
<evidence type="ECO:0000256" key="5">
    <source>
        <dbReference type="ARBA" id="ARBA00022692"/>
    </source>
</evidence>
<feature type="transmembrane region" description="Helical" evidence="8">
    <location>
        <begin position="239"/>
        <end position="257"/>
    </location>
</feature>
<keyword evidence="4" id="KW-0309">Germination</keyword>
<dbReference type="RefSeq" id="WP_162643602.1">
    <property type="nucleotide sequence ID" value="NZ_CP048286.1"/>
</dbReference>